<dbReference type="RefSeq" id="WP_317969898.1">
    <property type="nucleotide sequence ID" value="NZ_CP129118.1"/>
</dbReference>
<dbReference type="InterPro" id="IPR035965">
    <property type="entry name" value="PAS-like_dom_sf"/>
</dbReference>
<feature type="transmembrane region" description="Helical" evidence="1">
    <location>
        <begin position="115"/>
        <end position="139"/>
    </location>
</feature>
<name>A0ABZ0LAN5_9BACL</name>
<evidence type="ECO:0000256" key="1">
    <source>
        <dbReference type="PROSITE-ProRule" id="PRU00244"/>
    </source>
</evidence>
<dbReference type="SUPFAM" id="SSF55785">
    <property type="entry name" value="PYP-like sensor domain (PAS domain)"/>
    <property type="match status" value="1"/>
</dbReference>
<dbReference type="SMART" id="SM00267">
    <property type="entry name" value="GGDEF"/>
    <property type="match status" value="1"/>
</dbReference>
<feature type="transmembrane region" description="Helical" evidence="1">
    <location>
        <begin position="179"/>
        <end position="201"/>
    </location>
</feature>
<evidence type="ECO:0000313" key="5">
    <source>
        <dbReference type="Proteomes" id="UP001303902"/>
    </source>
</evidence>
<proteinExistence type="predicted"/>
<organism evidence="4 5">
    <name type="scientific">Sporosarcina oncorhynchi</name>
    <dbReference type="NCBI Taxonomy" id="3056444"/>
    <lineage>
        <taxon>Bacteria</taxon>
        <taxon>Bacillati</taxon>
        <taxon>Bacillota</taxon>
        <taxon>Bacilli</taxon>
        <taxon>Bacillales</taxon>
        <taxon>Caryophanaceae</taxon>
        <taxon>Sporosarcina</taxon>
    </lineage>
</organism>
<evidence type="ECO:0000313" key="4">
    <source>
        <dbReference type="EMBL" id="WOV88639.1"/>
    </source>
</evidence>
<keyword evidence="1" id="KW-0812">Transmembrane</keyword>
<reference evidence="4 5" key="1">
    <citation type="submission" date="2023-06" db="EMBL/GenBank/DDBJ databases">
        <title>Sporosarcina sp. nov., isolated from Korean tranditional fermented seafood 'Jeotgal'.</title>
        <authorList>
            <person name="Yang A.I."/>
            <person name="Shin N.-R."/>
        </authorList>
    </citation>
    <scope>NUCLEOTIDE SEQUENCE [LARGE SCALE GENOMIC DNA]</scope>
    <source>
        <strain evidence="4 5">T2O-4</strain>
    </source>
</reference>
<protein>
    <submittedName>
        <fullName evidence="4">MHYT domain-containing protein</fullName>
    </submittedName>
</protein>
<feature type="transmembrane region" description="Helical" evidence="1">
    <location>
        <begin position="15"/>
        <end position="35"/>
    </location>
</feature>
<dbReference type="InterPro" id="IPR052155">
    <property type="entry name" value="Biofilm_reg_signaling"/>
</dbReference>
<dbReference type="PANTHER" id="PTHR44757">
    <property type="entry name" value="DIGUANYLATE CYCLASE DGCP"/>
    <property type="match status" value="1"/>
</dbReference>
<feature type="transmembrane region" description="Helical" evidence="1">
    <location>
        <begin position="47"/>
        <end position="72"/>
    </location>
</feature>
<gene>
    <name evidence="4" type="ORF">QWT69_05875</name>
</gene>
<dbReference type="PROSITE" id="PS50887">
    <property type="entry name" value="GGDEF"/>
    <property type="match status" value="1"/>
</dbReference>
<feature type="domain" description="MHYT" evidence="3">
    <location>
        <begin position="12"/>
        <end position="205"/>
    </location>
</feature>
<keyword evidence="5" id="KW-1185">Reference proteome</keyword>
<dbReference type="NCBIfam" id="TIGR00254">
    <property type="entry name" value="GGDEF"/>
    <property type="match status" value="1"/>
</dbReference>
<dbReference type="PROSITE" id="PS50924">
    <property type="entry name" value="MHYT"/>
    <property type="match status" value="1"/>
</dbReference>
<feature type="transmembrane region" description="Helical" evidence="1">
    <location>
        <begin position="78"/>
        <end position="103"/>
    </location>
</feature>
<dbReference type="PANTHER" id="PTHR44757:SF2">
    <property type="entry name" value="BIOFILM ARCHITECTURE MAINTENANCE PROTEIN MBAA"/>
    <property type="match status" value="1"/>
</dbReference>
<dbReference type="CDD" id="cd01949">
    <property type="entry name" value="GGDEF"/>
    <property type="match status" value="1"/>
</dbReference>
<sequence length="542" mass="61253">MDHSILEMHAYHNPYLVILSYLIATISAYASIDLAKRVSASGRNAKFFWLISGGATLGTGIWSMHFIAMLSYHFPVPVFYNTTLVIISVFIAIIGCYAGFYLLATKDYCIQRFLLAGLLMGAGIASMHYVGMIAINPIVITYNPLLFFISVAIAIFASWAALWIGFLSPYARKKMSWKLKVVFSLIMAIAITGMHYTGMAAADFSNSREIEDFRATMNSTLLAWIVAGVTLLMFTLFFFTITFDRMWRKRGLVQNILLDSVADGIVITDQHGMILHTNSTFQQLMRDAGIEKHYPSIANYHPDFSIGSGESLNRQIEIEKIIFDVKRRPVLDEEMNHYLWFISDITERILREQQITFMAYHDPLTNLPNRHKLHIILDEWNRSSAAIGCIKLNIDRMKFTNDTLGHDVGDQLLKIVSDKLLATLETDDFLARVEGDEFVILVKGDRVQKIQTIAENTITAIRNPIILNRLSSTITVSAGTCTYPNEASTTAELIQFADWAMLESKKNGKNQTTAFNFILQEKHYRMLQIENALSTAIENGEL</sequence>
<dbReference type="Proteomes" id="UP001303902">
    <property type="component" value="Chromosome"/>
</dbReference>
<dbReference type="SUPFAM" id="SSF55073">
    <property type="entry name" value="Nucleotide cyclase"/>
    <property type="match status" value="1"/>
</dbReference>
<dbReference type="Gene3D" id="3.30.450.20">
    <property type="entry name" value="PAS domain"/>
    <property type="match status" value="1"/>
</dbReference>
<dbReference type="EMBL" id="CP129118">
    <property type="protein sequence ID" value="WOV88639.1"/>
    <property type="molecule type" value="Genomic_DNA"/>
</dbReference>
<evidence type="ECO:0000259" key="2">
    <source>
        <dbReference type="PROSITE" id="PS50887"/>
    </source>
</evidence>
<dbReference type="InterPro" id="IPR000160">
    <property type="entry name" value="GGDEF_dom"/>
</dbReference>
<keyword evidence="1" id="KW-0472">Membrane</keyword>
<dbReference type="InterPro" id="IPR043128">
    <property type="entry name" value="Rev_trsase/Diguanyl_cyclase"/>
</dbReference>
<dbReference type="Pfam" id="PF00990">
    <property type="entry name" value="GGDEF"/>
    <property type="match status" value="1"/>
</dbReference>
<feature type="transmembrane region" description="Helical" evidence="1">
    <location>
        <begin position="221"/>
        <end position="243"/>
    </location>
</feature>
<dbReference type="Pfam" id="PF03707">
    <property type="entry name" value="MHYT"/>
    <property type="match status" value="3"/>
</dbReference>
<accession>A0ABZ0LAN5</accession>
<feature type="transmembrane region" description="Helical" evidence="1">
    <location>
        <begin position="145"/>
        <end position="167"/>
    </location>
</feature>
<dbReference type="InterPro" id="IPR005330">
    <property type="entry name" value="MHYT_dom"/>
</dbReference>
<feature type="domain" description="GGDEF" evidence="2">
    <location>
        <begin position="385"/>
        <end position="517"/>
    </location>
</feature>
<dbReference type="InterPro" id="IPR029787">
    <property type="entry name" value="Nucleotide_cyclase"/>
</dbReference>
<dbReference type="Gene3D" id="3.30.70.270">
    <property type="match status" value="1"/>
</dbReference>
<evidence type="ECO:0000259" key="3">
    <source>
        <dbReference type="PROSITE" id="PS50924"/>
    </source>
</evidence>
<keyword evidence="1" id="KW-1133">Transmembrane helix</keyword>